<dbReference type="EMBL" id="CM000642">
    <property type="protein sequence ID" value="EED91965.1"/>
    <property type="molecule type" value="Genomic_DNA"/>
</dbReference>
<dbReference type="RefSeq" id="XP_002290213.1">
    <property type="nucleotide sequence ID" value="XM_002290177.1"/>
</dbReference>
<sequence>MTFLMLALPKHRTTLQMSVSRQVLCSPFEIPSKPRATPSKPNGDRKKVKQQGAGLRRNIMTDTRVVRRSIFNPDVANARKNCAGIARSFNSRIMFDSYLKRNDVFASPIVTVSTSDDQKKEGNGKEPKQTIKQRRNKVSTYTGDQHHTHVQTEDDEDDIWDRLLAVDAGTQTNIVCTFDDVVAENDEEDVDVNVSTVIASEEQIQRILPDPSSMVETQQSANKKRKERMNSISD</sequence>
<proteinExistence type="predicted"/>
<protein>
    <submittedName>
        <fullName evidence="2">Uncharacterized protein</fullName>
    </submittedName>
</protein>
<dbReference type="AlphaFoldDB" id="B8C2K7"/>
<dbReference type="InParanoid" id="B8C2K7"/>
<feature type="region of interest" description="Disordered" evidence="1">
    <location>
        <begin position="30"/>
        <end position="54"/>
    </location>
</feature>
<dbReference type="PaxDb" id="35128-Thaps5317"/>
<reference evidence="2 3" key="2">
    <citation type="journal article" date="2008" name="Nature">
        <title>The Phaeodactylum genome reveals the evolutionary history of diatom genomes.</title>
        <authorList>
            <person name="Bowler C."/>
            <person name="Allen A.E."/>
            <person name="Badger J.H."/>
            <person name="Grimwood J."/>
            <person name="Jabbari K."/>
            <person name="Kuo A."/>
            <person name="Maheswari U."/>
            <person name="Martens C."/>
            <person name="Maumus F."/>
            <person name="Otillar R.P."/>
            <person name="Rayko E."/>
            <person name="Salamov A."/>
            <person name="Vandepoele K."/>
            <person name="Beszteri B."/>
            <person name="Gruber A."/>
            <person name="Heijde M."/>
            <person name="Katinka M."/>
            <person name="Mock T."/>
            <person name="Valentin K."/>
            <person name="Verret F."/>
            <person name="Berges J.A."/>
            <person name="Brownlee C."/>
            <person name="Cadoret J.P."/>
            <person name="Chiovitti A."/>
            <person name="Choi C.J."/>
            <person name="Coesel S."/>
            <person name="De Martino A."/>
            <person name="Detter J.C."/>
            <person name="Durkin C."/>
            <person name="Falciatore A."/>
            <person name="Fournet J."/>
            <person name="Haruta M."/>
            <person name="Huysman M.J."/>
            <person name="Jenkins B.D."/>
            <person name="Jiroutova K."/>
            <person name="Jorgensen R.E."/>
            <person name="Joubert Y."/>
            <person name="Kaplan A."/>
            <person name="Kroger N."/>
            <person name="Kroth P.G."/>
            <person name="La Roche J."/>
            <person name="Lindquist E."/>
            <person name="Lommer M."/>
            <person name="Martin-Jezequel V."/>
            <person name="Lopez P.J."/>
            <person name="Lucas S."/>
            <person name="Mangogna M."/>
            <person name="McGinnis K."/>
            <person name="Medlin L.K."/>
            <person name="Montsant A."/>
            <person name="Oudot-Le Secq M.P."/>
            <person name="Napoli C."/>
            <person name="Obornik M."/>
            <person name="Parker M.S."/>
            <person name="Petit J.L."/>
            <person name="Porcel B.M."/>
            <person name="Poulsen N."/>
            <person name="Robison M."/>
            <person name="Rychlewski L."/>
            <person name="Rynearson T.A."/>
            <person name="Schmutz J."/>
            <person name="Shapiro H."/>
            <person name="Siaut M."/>
            <person name="Stanley M."/>
            <person name="Sussman M.R."/>
            <person name="Taylor A.R."/>
            <person name="Vardi A."/>
            <person name="von Dassow P."/>
            <person name="Vyverman W."/>
            <person name="Willis A."/>
            <person name="Wyrwicz L.S."/>
            <person name="Rokhsar D.S."/>
            <person name="Weissenbach J."/>
            <person name="Armbrust E.V."/>
            <person name="Green B.R."/>
            <person name="Van de Peer Y."/>
            <person name="Grigoriev I.V."/>
        </authorList>
    </citation>
    <scope>NUCLEOTIDE SEQUENCE [LARGE SCALE GENOMIC DNA]</scope>
    <source>
        <strain evidence="2 3">CCMP1335</strain>
    </source>
</reference>
<evidence type="ECO:0000313" key="3">
    <source>
        <dbReference type="Proteomes" id="UP000001449"/>
    </source>
</evidence>
<dbReference type="KEGG" id="tps:THAPSDRAFT_5317"/>
<feature type="region of interest" description="Disordered" evidence="1">
    <location>
        <begin position="208"/>
        <end position="234"/>
    </location>
</feature>
<name>B8C2K7_THAPS</name>
<gene>
    <name evidence="2" type="ORF">THAPSDRAFT_5317</name>
</gene>
<dbReference type="Proteomes" id="UP000001449">
    <property type="component" value="Chromosome 5"/>
</dbReference>
<dbReference type="HOGENOM" id="CLU_1187095_0_0_1"/>
<feature type="compositionally biased region" description="Basic and acidic residues" evidence="1">
    <location>
        <begin position="116"/>
        <end position="129"/>
    </location>
</feature>
<organism evidence="2 3">
    <name type="scientific">Thalassiosira pseudonana</name>
    <name type="common">Marine diatom</name>
    <name type="synonym">Cyclotella nana</name>
    <dbReference type="NCBI Taxonomy" id="35128"/>
    <lineage>
        <taxon>Eukaryota</taxon>
        <taxon>Sar</taxon>
        <taxon>Stramenopiles</taxon>
        <taxon>Ochrophyta</taxon>
        <taxon>Bacillariophyta</taxon>
        <taxon>Coscinodiscophyceae</taxon>
        <taxon>Thalassiosirophycidae</taxon>
        <taxon>Thalassiosirales</taxon>
        <taxon>Thalassiosiraceae</taxon>
        <taxon>Thalassiosira</taxon>
    </lineage>
</organism>
<dbReference type="GeneID" id="7449609"/>
<evidence type="ECO:0000313" key="2">
    <source>
        <dbReference type="EMBL" id="EED91965.1"/>
    </source>
</evidence>
<feature type="region of interest" description="Disordered" evidence="1">
    <location>
        <begin position="113"/>
        <end position="155"/>
    </location>
</feature>
<keyword evidence="3" id="KW-1185">Reference proteome</keyword>
<reference evidence="2 3" key="1">
    <citation type="journal article" date="2004" name="Science">
        <title>The genome of the diatom Thalassiosira pseudonana: ecology, evolution, and metabolism.</title>
        <authorList>
            <person name="Armbrust E.V."/>
            <person name="Berges J.A."/>
            <person name="Bowler C."/>
            <person name="Green B.R."/>
            <person name="Martinez D."/>
            <person name="Putnam N.H."/>
            <person name="Zhou S."/>
            <person name="Allen A.E."/>
            <person name="Apt K.E."/>
            <person name="Bechner M."/>
            <person name="Brzezinski M.A."/>
            <person name="Chaal B.K."/>
            <person name="Chiovitti A."/>
            <person name="Davis A.K."/>
            <person name="Demarest M.S."/>
            <person name="Detter J.C."/>
            <person name="Glavina T."/>
            <person name="Goodstein D."/>
            <person name="Hadi M.Z."/>
            <person name="Hellsten U."/>
            <person name="Hildebrand M."/>
            <person name="Jenkins B.D."/>
            <person name="Jurka J."/>
            <person name="Kapitonov V.V."/>
            <person name="Kroger N."/>
            <person name="Lau W.W."/>
            <person name="Lane T.W."/>
            <person name="Larimer F.W."/>
            <person name="Lippmeier J.C."/>
            <person name="Lucas S."/>
            <person name="Medina M."/>
            <person name="Montsant A."/>
            <person name="Obornik M."/>
            <person name="Parker M.S."/>
            <person name="Palenik B."/>
            <person name="Pazour G.J."/>
            <person name="Richardson P.M."/>
            <person name="Rynearson T.A."/>
            <person name="Saito M.A."/>
            <person name="Schwartz D.C."/>
            <person name="Thamatrakoln K."/>
            <person name="Valentin K."/>
            <person name="Vardi A."/>
            <person name="Wilkerson F.P."/>
            <person name="Rokhsar D.S."/>
        </authorList>
    </citation>
    <scope>NUCLEOTIDE SEQUENCE [LARGE SCALE GENOMIC DNA]</scope>
    <source>
        <strain evidence="2 3">CCMP1335</strain>
    </source>
</reference>
<accession>B8C2K7</accession>
<evidence type="ECO:0000256" key="1">
    <source>
        <dbReference type="SAM" id="MobiDB-lite"/>
    </source>
</evidence>